<feature type="transmembrane region" description="Helical" evidence="1">
    <location>
        <begin position="46"/>
        <end position="68"/>
    </location>
</feature>
<feature type="transmembrane region" description="Helical" evidence="1">
    <location>
        <begin position="80"/>
        <end position="98"/>
    </location>
</feature>
<proteinExistence type="predicted"/>
<reference evidence="2 3" key="1">
    <citation type="submission" date="2024-03" db="EMBL/GenBank/DDBJ databases">
        <title>High-quality draft genome sequence of Oceanobacter sp. wDCs-4.</title>
        <authorList>
            <person name="Dong C."/>
        </authorList>
    </citation>
    <scope>NUCLEOTIDE SEQUENCE [LARGE SCALE GENOMIC DNA]</scope>
    <source>
        <strain evidence="3">wDCs-4</strain>
    </source>
</reference>
<evidence type="ECO:0000256" key="1">
    <source>
        <dbReference type="SAM" id="Phobius"/>
    </source>
</evidence>
<keyword evidence="3" id="KW-1185">Reference proteome</keyword>
<feature type="transmembrane region" description="Helical" evidence="1">
    <location>
        <begin position="12"/>
        <end position="34"/>
    </location>
</feature>
<dbReference type="Proteomes" id="UP001620597">
    <property type="component" value="Unassembled WGS sequence"/>
</dbReference>
<keyword evidence="1" id="KW-1133">Transmembrane helix</keyword>
<keyword evidence="1" id="KW-0812">Transmembrane</keyword>
<name>A0ABW8NDK7_9GAMM</name>
<organism evidence="2 3">
    <name type="scientific">Oceanobacter antarcticus</name>
    <dbReference type="NCBI Taxonomy" id="3133425"/>
    <lineage>
        <taxon>Bacteria</taxon>
        <taxon>Pseudomonadati</taxon>
        <taxon>Pseudomonadota</taxon>
        <taxon>Gammaproteobacteria</taxon>
        <taxon>Oceanospirillales</taxon>
        <taxon>Oceanospirillaceae</taxon>
        <taxon>Oceanobacter</taxon>
    </lineage>
</organism>
<evidence type="ECO:0000313" key="3">
    <source>
        <dbReference type="Proteomes" id="UP001620597"/>
    </source>
</evidence>
<dbReference type="EMBL" id="JBBKTX010000001">
    <property type="protein sequence ID" value="MFK4751034.1"/>
    <property type="molecule type" value="Genomic_DNA"/>
</dbReference>
<keyword evidence="1" id="KW-0472">Membrane</keyword>
<evidence type="ECO:0008006" key="4">
    <source>
        <dbReference type="Google" id="ProtNLM"/>
    </source>
</evidence>
<dbReference type="RefSeq" id="WP_369857248.1">
    <property type="nucleotide sequence ID" value="NZ_JBBKTX010000001.1"/>
</dbReference>
<accession>A0ABW8NDK7</accession>
<sequence length="233" mass="25269">MHLTSFNRYQAFAAHFGISLVLFLMMVALVFGVWYPGILSAADPGWHQALLMIAGVDLVLGPTLTLLVFNPAKKSLKMDLSIIAAVQLAALIAGVYTVHQTRPVALYVAFPPQGYEILYAHTLNQDTLDAIKASEDQVFYYQPSSNGSIFGPASYKDLTPAELKPITDGGFIDFINSRAPAGTFEYNDTVRLAIGLSGNWLVTDLNGKVVGVQPEQQLLDEQAADSDTATTEQ</sequence>
<comment type="caution">
    <text evidence="2">The sequence shown here is derived from an EMBL/GenBank/DDBJ whole genome shotgun (WGS) entry which is preliminary data.</text>
</comment>
<protein>
    <recommendedName>
        <fullName evidence="4">Type IV pilin accessory protein</fullName>
    </recommendedName>
</protein>
<gene>
    <name evidence="2" type="ORF">WG929_01305</name>
</gene>
<evidence type="ECO:0000313" key="2">
    <source>
        <dbReference type="EMBL" id="MFK4751034.1"/>
    </source>
</evidence>